<dbReference type="EMBL" id="AP023322">
    <property type="protein sequence ID" value="BCI63644.1"/>
    <property type="molecule type" value="Genomic_DNA"/>
</dbReference>
<dbReference type="AlphaFoldDB" id="A0A7G1HYX2"/>
<keyword evidence="4" id="KW-1185">Reference proteome</keyword>
<feature type="domain" description="SGNH hydrolase-type esterase" evidence="2">
    <location>
        <begin position="52"/>
        <end position="214"/>
    </location>
</feature>
<evidence type="ECO:0000313" key="4">
    <source>
        <dbReference type="Proteomes" id="UP000594042"/>
    </source>
</evidence>
<dbReference type="InterPro" id="IPR013830">
    <property type="entry name" value="SGNH_hydro"/>
</dbReference>
<proteinExistence type="predicted"/>
<dbReference type="SUPFAM" id="SSF52266">
    <property type="entry name" value="SGNH hydrolase"/>
    <property type="match status" value="1"/>
</dbReference>
<dbReference type="PANTHER" id="PTHR30383">
    <property type="entry name" value="THIOESTERASE 1/PROTEASE 1/LYSOPHOSPHOLIPASE L1"/>
    <property type="match status" value="1"/>
</dbReference>
<name>A0A7G1HYX2_9BACT</name>
<evidence type="ECO:0000256" key="1">
    <source>
        <dbReference type="SAM" id="SignalP"/>
    </source>
</evidence>
<dbReference type="Pfam" id="PF13472">
    <property type="entry name" value="Lipase_GDSL_2"/>
    <property type="match status" value="1"/>
</dbReference>
<accession>A0A7G1HYX2</accession>
<dbReference type="Gene3D" id="3.40.50.1110">
    <property type="entry name" value="SGNH hydrolase"/>
    <property type="match status" value="1"/>
</dbReference>
<evidence type="ECO:0000259" key="2">
    <source>
        <dbReference type="Pfam" id="PF13472"/>
    </source>
</evidence>
<feature type="chain" id="PRO_5028977395" evidence="1">
    <location>
        <begin position="20"/>
        <end position="232"/>
    </location>
</feature>
<dbReference type="InterPro" id="IPR051532">
    <property type="entry name" value="Ester_Hydrolysis_Enzymes"/>
</dbReference>
<sequence>MKKNLLFVALLFVCFFLSAQKTDVIKVANLERYAESNEDLLSLGIKKHAVVFIGNSITEGWAKIRPQFFSSNNYIGRGIGGQTSPQMLLRFRQDVVSLEPEVVVINAGTNDIAENTGKYSLSFTLGNIKSMVEIAQANDIKVILTSVLPAGEFRWNQDITDAPQKIDTLNKEIKSYARKKGIPYVDYNTKMRKEDGAMKDGLSGDGVHPTEEGYLIMEQQVKSVIDKVLKKK</sequence>
<dbReference type="KEGG" id="copr:Cop2CBH44_19970"/>
<reference evidence="4" key="1">
    <citation type="submission" date="2020-07" db="EMBL/GenBank/DDBJ databases">
        <title>Complete genome sequencing of Coprobacter sp. strain 2CBH44.</title>
        <authorList>
            <person name="Sakamoto M."/>
            <person name="Murakami T."/>
            <person name="Mori H."/>
        </authorList>
    </citation>
    <scope>NUCLEOTIDE SEQUENCE [LARGE SCALE GENOMIC DNA]</scope>
    <source>
        <strain evidence="4">2CBH44</strain>
    </source>
</reference>
<feature type="signal peptide" evidence="1">
    <location>
        <begin position="1"/>
        <end position="19"/>
    </location>
</feature>
<dbReference type="RefSeq" id="WP_021929888.1">
    <property type="nucleotide sequence ID" value="NZ_AP023322.1"/>
</dbReference>
<gene>
    <name evidence="3" type="ORF">Cop2CBH44_19970</name>
</gene>
<dbReference type="GO" id="GO:0004622">
    <property type="term" value="F:phosphatidylcholine lysophospholipase activity"/>
    <property type="evidence" value="ECO:0007669"/>
    <property type="project" value="TreeGrafter"/>
</dbReference>
<dbReference type="InterPro" id="IPR036514">
    <property type="entry name" value="SGNH_hydro_sf"/>
</dbReference>
<organism evidence="3 4">
    <name type="scientific">Coprobacter secundus subsp. similis</name>
    <dbReference type="NCBI Taxonomy" id="2751153"/>
    <lineage>
        <taxon>Bacteria</taxon>
        <taxon>Pseudomonadati</taxon>
        <taxon>Bacteroidota</taxon>
        <taxon>Bacteroidia</taxon>
        <taxon>Bacteroidales</taxon>
        <taxon>Barnesiellaceae</taxon>
        <taxon>Coprobacter</taxon>
    </lineage>
</organism>
<evidence type="ECO:0000313" key="3">
    <source>
        <dbReference type="EMBL" id="BCI63644.1"/>
    </source>
</evidence>
<protein>
    <submittedName>
        <fullName evidence="3">Lipase</fullName>
    </submittedName>
</protein>
<dbReference type="PANTHER" id="PTHR30383:SF5">
    <property type="entry name" value="SGNH HYDROLASE-TYPE ESTERASE DOMAIN-CONTAINING PROTEIN"/>
    <property type="match status" value="1"/>
</dbReference>
<dbReference type="CDD" id="cd04501">
    <property type="entry name" value="SGNH_hydrolase_like_4"/>
    <property type="match status" value="1"/>
</dbReference>
<keyword evidence="1" id="KW-0732">Signal</keyword>
<dbReference type="Proteomes" id="UP000594042">
    <property type="component" value="Chromosome"/>
</dbReference>